<feature type="compositionally biased region" description="Low complexity" evidence="2">
    <location>
        <begin position="133"/>
        <end position="158"/>
    </location>
</feature>
<reference evidence="3 4" key="1">
    <citation type="journal article" date="2013" name="PLoS ONE">
        <title>Genomic and secretomic analyses reveal unique features of the lignocellulolytic enzyme system of Penicillium decumbens.</title>
        <authorList>
            <person name="Liu G."/>
            <person name="Zhang L."/>
            <person name="Wei X."/>
            <person name="Zou G."/>
            <person name="Qin Y."/>
            <person name="Ma L."/>
            <person name="Li J."/>
            <person name="Zheng H."/>
            <person name="Wang S."/>
            <person name="Wang C."/>
            <person name="Xun L."/>
            <person name="Zhao G.-P."/>
            <person name="Zhou Z."/>
            <person name="Qu Y."/>
        </authorList>
    </citation>
    <scope>NUCLEOTIDE SEQUENCE [LARGE SCALE GENOMIC DNA]</scope>
    <source>
        <strain evidence="4">114-2 / CGMCC 5302</strain>
    </source>
</reference>
<dbReference type="Pfam" id="PF05071">
    <property type="entry name" value="NDUFA12"/>
    <property type="match status" value="1"/>
</dbReference>
<proteinExistence type="inferred from homology"/>
<name>S8B3H2_PENO1</name>
<feature type="compositionally biased region" description="Polar residues" evidence="2">
    <location>
        <begin position="188"/>
        <end position="198"/>
    </location>
</feature>
<dbReference type="GO" id="GO:0045271">
    <property type="term" value="C:respiratory chain complex I"/>
    <property type="evidence" value="ECO:0007669"/>
    <property type="project" value="InterPro"/>
</dbReference>
<organism evidence="3 4">
    <name type="scientific">Penicillium oxalicum (strain 114-2 / CGMCC 5302)</name>
    <name type="common">Penicillium decumbens</name>
    <dbReference type="NCBI Taxonomy" id="933388"/>
    <lineage>
        <taxon>Eukaryota</taxon>
        <taxon>Fungi</taxon>
        <taxon>Dikarya</taxon>
        <taxon>Ascomycota</taxon>
        <taxon>Pezizomycotina</taxon>
        <taxon>Eurotiomycetes</taxon>
        <taxon>Eurotiomycetidae</taxon>
        <taxon>Eurotiales</taxon>
        <taxon>Aspergillaceae</taxon>
        <taxon>Penicillium</taxon>
    </lineage>
</organism>
<gene>
    <name evidence="3" type="ORF">PDE_08330</name>
</gene>
<dbReference type="InterPro" id="IPR052618">
    <property type="entry name" value="ComplexI_NDUFA12"/>
</dbReference>
<dbReference type="GO" id="GO:0032981">
    <property type="term" value="P:mitochondrial respiratory chain complex I assembly"/>
    <property type="evidence" value="ECO:0007669"/>
    <property type="project" value="TreeGrafter"/>
</dbReference>
<evidence type="ECO:0000256" key="1">
    <source>
        <dbReference type="ARBA" id="ARBA00007355"/>
    </source>
</evidence>
<dbReference type="PANTHER" id="PTHR32470">
    <property type="entry name" value="ADH DEHYDROGENASE [UBIQUINONE] 1 ALPHA SUBCOMPLEX ASSEMBLY FACTOR 2"/>
    <property type="match status" value="1"/>
</dbReference>
<dbReference type="eggNOG" id="ENOG502SBMA">
    <property type="taxonomic scope" value="Eukaryota"/>
</dbReference>
<evidence type="ECO:0000256" key="2">
    <source>
        <dbReference type="SAM" id="MobiDB-lite"/>
    </source>
</evidence>
<feature type="region of interest" description="Disordered" evidence="2">
    <location>
        <begin position="105"/>
        <end position="198"/>
    </location>
</feature>
<dbReference type="EMBL" id="KB644415">
    <property type="protein sequence ID" value="EPS33368.1"/>
    <property type="molecule type" value="Genomic_DNA"/>
</dbReference>
<dbReference type="InterPro" id="IPR007763">
    <property type="entry name" value="NDUFA12"/>
</dbReference>
<accession>S8B3H2</accession>
<dbReference type="GO" id="GO:0005739">
    <property type="term" value="C:mitochondrion"/>
    <property type="evidence" value="ECO:0007669"/>
    <property type="project" value="TreeGrafter"/>
</dbReference>
<keyword evidence="4" id="KW-1185">Reference proteome</keyword>
<comment type="similarity">
    <text evidence="1">Belongs to the complex I NDUFA12 subunit family.</text>
</comment>
<dbReference type="Proteomes" id="UP000019376">
    <property type="component" value="Unassembled WGS sequence"/>
</dbReference>
<feature type="compositionally biased region" description="Basic and acidic residues" evidence="2">
    <location>
        <begin position="162"/>
        <end position="175"/>
    </location>
</feature>
<dbReference type="OrthoDB" id="10255576at2759"/>
<dbReference type="STRING" id="933388.S8B3H2"/>
<evidence type="ECO:0000313" key="4">
    <source>
        <dbReference type="Proteomes" id="UP000019376"/>
    </source>
</evidence>
<dbReference type="PANTHER" id="PTHR32470:SF2">
    <property type="entry name" value="NADH DEHYDROGENASE [UBIQUINONE] 1 ALPHA SUBCOMPLEX ASSEMBLY FACTOR 2"/>
    <property type="match status" value="1"/>
</dbReference>
<dbReference type="PhylomeDB" id="S8B3H2"/>
<sequence length="198" mass="22722">MVNSLWFKWKSLRLPWRRSFLVGQDLAGNTFWEFKDVANANRFRRIVKFDPKTHFGDVQVTPQWHQWLRYVRQHPPSLEEQQQDLVRQTQIKHLARLADERWASKPSFLDKPKSPPQSTQLPTGPIRTPTDIPEANPANSAPFSASSTPTTTTTTTTTQPRPEVEKSAPVKEDPWAKANAGNPGDTWQPESWTPTSKR</sequence>
<dbReference type="HOGENOM" id="CLU_067876_0_0_1"/>
<evidence type="ECO:0000313" key="3">
    <source>
        <dbReference type="EMBL" id="EPS33368.1"/>
    </source>
</evidence>
<dbReference type="AlphaFoldDB" id="S8B3H2"/>
<protein>
    <submittedName>
        <fullName evidence="3">Uncharacterized protein</fullName>
    </submittedName>
</protein>